<dbReference type="Gene3D" id="3.20.20.140">
    <property type="entry name" value="Metal-dependent hydrolases"/>
    <property type="match status" value="1"/>
</dbReference>
<dbReference type="GO" id="GO:0005737">
    <property type="term" value="C:cytoplasm"/>
    <property type="evidence" value="ECO:0007669"/>
    <property type="project" value="UniProtKB-SubCell"/>
</dbReference>
<dbReference type="Pfam" id="PF20914">
    <property type="entry name" value="DNA_pol_IIIA_C"/>
    <property type="match status" value="1"/>
</dbReference>
<evidence type="ECO:0000256" key="5">
    <source>
        <dbReference type="ARBA" id="ARBA00022679"/>
    </source>
</evidence>
<gene>
    <name evidence="10" type="primary">dnaE</name>
    <name evidence="10" type="ORF">I9054_008440</name>
</gene>
<dbReference type="AlphaFoldDB" id="A0A8I1AIN1"/>
<dbReference type="Pfam" id="PF07733">
    <property type="entry name" value="DNA_pol3_alpha"/>
    <property type="match status" value="1"/>
</dbReference>
<reference evidence="10" key="1">
    <citation type="submission" date="2022-02" db="EMBL/GenBank/DDBJ databases">
        <title>Characterization of Tn125 harboring carbapenem-resistant Acinetobacter bereziniae clinical isolates.</title>
        <authorList>
            <person name="Wong N.-K."/>
            <person name="Pan Q."/>
        </authorList>
    </citation>
    <scope>NUCLEOTIDE SEQUENCE</scope>
    <source>
        <strain evidence="10">GD03393</strain>
    </source>
</reference>
<dbReference type="InterPro" id="IPR016195">
    <property type="entry name" value="Pol/histidinol_Pase-like"/>
</dbReference>
<evidence type="ECO:0000256" key="2">
    <source>
        <dbReference type="ARBA" id="ARBA00012417"/>
    </source>
</evidence>
<evidence type="ECO:0000256" key="1">
    <source>
        <dbReference type="ARBA" id="ARBA00004496"/>
    </source>
</evidence>
<dbReference type="InterPro" id="IPR003141">
    <property type="entry name" value="Pol/His_phosphatase_N"/>
</dbReference>
<dbReference type="GO" id="GO:0006260">
    <property type="term" value="P:DNA replication"/>
    <property type="evidence" value="ECO:0007669"/>
    <property type="project" value="UniProtKB-KW"/>
</dbReference>
<name>A0A8I1AIN1_ACIBZ</name>
<evidence type="ECO:0000256" key="7">
    <source>
        <dbReference type="ARBA" id="ARBA00022705"/>
    </source>
</evidence>
<dbReference type="Gene3D" id="1.10.150.870">
    <property type="match status" value="1"/>
</dbReference>
<dbReference type="InterPro" id="IPR048472">
    <property type="entry name" value="DNA_pol_IIIA_C"/>
</dbReference>
<dbReference type="SUPFAM" id="SSF160975">
    <property type="entry name" value="AF1531-like"/>
    <property type="match status" value="1"/>
</dbReference>
<comment type="subcellular location">
    <subcellularLocation>
        <location evidence="1">Cytoplasm</location>
    </subcellularLocation>
</comment>
<keyword evidence="6 10" id="KW-0548">Nucleotidyltransferase</keyword>
<keyword evidence="7" id="KW-0235">DNA replication</keyword>
<dbReference type="PANTHER" id="PTHR32294:SF0">
    <property type="entry name" value="DNA POLYMERASE III SUBUNIT ALPHA"/>
    <property type="match status" value="1"/>
</dbReference>
<evidence type="ECO:0000313" key="11">
    <source>
        <dbReference type="Proteomes" id="UP000644140"/>
    </source>
</evidence>
<keyword evidence="8" id="KW-0239">DNA-directed DNA polymerase</keyword>
<dbReference type="RefSeq" id="WP_121775342.1">
    <property type="nucleotide sequence ID" value="NZ_BKNL01000022.1"/>
</dbReference>
<dbReference type="InterPro" id="IPR029460">
    <property type="entry name" value="DNAPol_HHH"/>
</dbReference>
<dbReference type="SUPFAM" id="SSF89550">
    <property type="entry name" value="PHP domain-like"/>
    <property type="match status" value="1"/>
</dbReference>
<evidence type="ECO:0000256" key="6">
    <source>
        <dbReference type="ARBA" id="ARBA00022695"/>
    </source>
</evidence>
<dbReference type="FunFam" id="1.10.150.870:FF:000001">
    <property type="entry name" value="DNA polymerase III subunit alpha"/>
    <property type="match status" value="1"/>
</dbReference>
<comment type="catalytic activity">
    <reaction evidence="9">
        <text>DNA(n) + a 2'-deoxyribonucleoside 5'-triphosphate = DNA(n+1) + diphosphate</text>
        <dbReference type="Rhea" id="RHEA:22508"/>
        <dbReference type="Rhea" id="RHEA-COMP:17339"/>
        <dbReference type="Rhea" id="RHEA-COMP:17340"/>
        <dbReference type="ChEBI" id="CHEBI:33019"/>
        <dbReference type="ChEBI" id="CHEBI:61560"/>
        <dbReference type="ChEBI" id="CHEBI:173112"/>
        <dbReference type="EC" id="2.7.7.7"/>
    </reaction>
</comment>
<evidence type="ECO:0000256" key="9">
    <source>
        <dbReference type="ARBA" id="ARBA00049244"/>
    </source>
</evidence>
<evidence type="ECO:0000256" key="3">
    <source>
        <dbReference type="ARBA" id="ARBA00019114"/>
    </source>
</evidence>
<dbReference type="InterPro" id="IPR011708">
    <property type="entry name" value="DNA_pol3_alpha_NTPase_dom"/>
</dbReference>
<proteinExistence type="predicted"/>
<dbReference type="CDD" id="cd07433">
    <property type="entry name" value="PHP_PolIIIA_DnaE1"/>
    <property type="match status" value="1"/>
</dbReference>
<dbReference type="Pfam" id="PF14579">
    <property type="entry name" value="HHH_6"/>
    <property type="match status" value="1"/>
</dbReference>
<accession>A0A8I1AIN1</accession>
<dbReference type="InterPro" id="IPR004805">
    <property type="entry name" value="DnaE2/DnaE/PolC"/>
</dbReference>
<dbReference type="Proteomes" id="UP000644140">
    <property type="component" value="Chromosome"/>
</dbReference>
<evidence type="ECO:0000256" key="8">
    <source>
        <dbReference type="ARBA" id="ARBA00022932"/>
    </source>
</evidence>
<dbReference type="InterPro" id="IPR049821">
    <property type="entry name" value="PolIIIA_DnaE1_PHP"/>
</dbReference>
<dbReference type="Gene3D" id="1.10.10.1600">
    <property type="entry name" value="Bacterial DNA polymerase III alpha subunit, thumb domain"/>
    <property type="match status" value="1"/>
</dbReference>
<evidence type="ECO:0000313" key="10">
    <source>
        <dbReference type="EMBL" id="UUN99459.1"/>
    </source>
</evidence>
<dbReference type="InterPro" id="IPR004013">
    <property type="entry name" value="PHP_dom"/>
</dbReference>
<organism evidence="10 11">
    <name type="scientific">Acinetobacter bereziniae</name>
    <name type="common">Acinetobacter genomosp. 10</name>
    <dbReference type="NCBI Taxonomy" id="106648"/>
    <lineage>
        <taxon>Bacteria</taxon>
        <taxon>Pseudomonadati</taxon>
        <taxon>Pseudomonadota</taxon>
        <taxon>Gammaproteobacteria</taxon>
        <taxon>Moraxellales</taxon>
        <taxon>Moraxellaceae</taxon>
        <taxon>Acinetobacter</taxon>
    </lineage>
</organism>
<dbReference type="PANTHER" id="PTHR32294">
    <property type="entry name" value="DNA POLYMERASE III SUBUNIT ALPHA"/>
    <property type="match status" value="1"/>
</dbReference>
<evidence type="ECO:0000256" key="4">
    <source>
        <dbReference type="ARBA" id="ARBA00022490"/>
    </source>
</evidence>
<dbReference type="Pfam" id="PF02811">
    <property type="entry name" value="PHP"/>
    <property type="match status" value="1"/>
</dbReference>
<dbReference type="EC" id="2.7.7.7" evidence="2"/>
<keyword evidence="4" id="KW-0963">Cytoplasm</keyword>
<dbReference type="GO" id="GO:0008408">
    <property type="term" value="F:3'-5' exonuclease activity"/>
    <property type="evidence" value="ECO:0007669"/>
    <property type="project" value="InterPro"/>
</dbReference>
<protein>
    <recommendedName>
        <fullName evidence="3">DNA polymerase III subunit alpha</fullName>
        <ecNumber evidence="2">2.7.7.7</ecNumber>
    </recommendedName>
</protein>
<dbReference type="CDD" id="cd04485">
    <property type="entry name" value="DnaE_OBF"/>
    <property type="match status" value="1"/>
</dbReference>
<dbReference type="InterPro" id="IPR041931">
    <property type="entry name" value="DNA_pol3_alpha_thumb_dom"/>
</dbReference>
<dbReference type="NCBIfam" id="NF004226">
    <property type="entry name" value="PRK05673.1"/>
    <property type="match status" value="1"/>
</dbReference>
<dbReference type="NCBIfam" id="TIGR00594">
    <property type="entry name" value="polc"/>
    <property type="match status" value="1"/>
</dbReference>
<keyword evidence="5 10" id="KW-0808">Transferase</keyword>
<dbReference type="GO" id="GO:0003887">
    <property type="term" value="F:DNA-directed DNA polymerase activity"/>
    <property type="evidence" value="ECO:0007669"/>
    <property type="project" value="UniProtKB-KW"/>
</dbReference>
<dbReference type="EMBL" id="CP092085">
    <property type="protein sequence ID" value="UUN99459.1"/>
    <property type="molecule type" value="Genomic_DNA"/>
</dbReference>
<dbReference type="SMART" id="SM00481">
    <property type="entry name" value="POLIIIAc"/>
    <property type="match status" value="1"/>
</dbReference>
<dbReference type="InterPro" id="IPR040982">
    <property type="entry name" value="DNA_pol3_finger"/>
</dbReference>
<dbReference type="Pfam" id="PF17657">
    <property type="entry name" value="DNA_pol3_finger"/>
    <property type="match status" value="1"/>
</dbReference>
<sequence length="1190" mass="133652">MQFVHLGIHTEFSITESIVRIPDLIKAAASDEMPALAITDLSNLHAAVKFYNKALGKGIKPIFGSVIRLNDANHKATLLAMTNKGWRGLTEIVSRGFIEGQQLSIPCIQKQWILEQSEDIIVLLGLHSDVGEMLCSAYPEKAEPLLEQWIEKFGNRVYLALTRTGRPLEEDFNQEAVKLAAKYKIGVVAHNDVHFITAEDYEAHEARVCIADGYVLGDNKRPKNYSPEQYFKTSAEMIELFADLPSAIENTLQIAKRCTVSLRLGFHDLPDYPIPEGHTIHSYFEHLSEIGLEERLDFLYPVETRNEDWAEIRKPYDERLAYELGIINKMDFPGYFLIVMDFIQWSKNNGVPVGPGRGSGAGSLVAYSLKITDLDPLRYDLLFERFLNPERVSMPDFDIDFCIAGRDKVIDYVARHYGRDAVSQIATFGTMAAKGAIRDVARVLGKSYGLADRISKMIPTKPLGLTLEESIEAEPQLKDIVTNPSNPDYDDAAEIWEMALKLEGITRNTGKHAGGVVIAPTKITDYSAILCEADGTGRVAQFDKDDVEAAGLVKFDFLGLRNLTVIEDAVQNINKRIQSDQPLNISNIILDDPKAYAVFADANTTAVFQFESVGMKKMLKEARPSKFEEIIAFVSLYRPGPMDLIPDFIHRMHGGEFEYLHPLLEGVLEPTYGIMVYQEQVMQAAQFCAGYTLGGADLLRRAMGKKKVEEMVKQRATFIEGAAKKDIDEATANHIFDYMEKFAGYGFNKSHAAAYALVAYQTAWLKAHYPSEFMAAVMSSEMQNTDNIVFLIDDCRINNLVVLPPSVNMSFYQFYASDATTIIYGLGAIKGVGEQAMQSVIDSREQDGPYKDLFDFCHRVDLKKINKRTLEALIRAGALDCLGIERSSLMAQLPEAVQAAEQARSNRETGIMDLFGEVEEVQRKPAKPVKAWSDEVRLKGEKDTLGLYLTGHPIDVYRPELKAFIPHKINELTPTRRGVTTVFAGLVVDVANFPNRMVITLDDGTARIEVSSNHERFQRFKDIIQNEKVVVIEGEIYEREGFDRPMGRLTKAFTLNEIRQKRANNIAIKLNPEVISKTLASDIQKILLPFCNVDMCQHIPIHILLDYDYATADLHFGQQWKVAPLDELLSKLRDYFGKESIHIEYHVKSKAAMAVDHRELAQTTQVAPPPDNMSMDDAMDEYLADASQYS</sequence>